<keyword evidence="8" id="KW-0175">Coiled coil</keyword>
<gene>
    <name evidence="11" type="ORF">BDZ85DRAFT_137183</name>
</gene>
<dbReference type="CDD" id="cd05167">
    <property type="entry name" value="PI4Kc_III_alpha"/>
    <property type="match status" value="1"/>
</dbReference>
<evidence type="ECO:0000256" key="2">
    <source>
        <dbReference type="ARBA" id="ARBA00006209"/>
    </source>
</evidence>
<dbReference type="EC" id="2.7.1.67" evidence="3"/>
<evidence type="ECO:0000256" key="4">
    <source>
        <dbReference type="ARBA" id="ARBA00022679"/>
    </source>
</evidence>
<comment type="similarity">
    <text evidence="2">Belongs to the PI3/PI4-kinase family. Type III PI4K subfamily.</text>
</comment>
<evidence type="ECO:0000256" key="7">
    <source>
        <dbReference type="ARBA" id="ARBA00022840"/>
    </source>
</evidence>
<evidence type="ECO:0000313" key="12">
    <source>
        <dbReference type="Proteomes" id="UP000799538"/>
    </source>
</evidence>
<evidence type="ECO:0000313" key="11">
    <source>
        <dbReference type="EMBL" id="KAF2222098.1"/>
    </source>
</evidence>
<dbReference type="InterPro" id="IPR001263">
    <property type="entry name" value="PI3K_accessory_dom"/>
</dbReference>
<keyword evidence="7" id="KW-0067">ATP-binding</keyword>
<dbReference type="PROSITE" id="PS50290">
    <property type="entry name" value="PI3_4_KINASE_3"/>
    <property type="match status" value="1"/>
</dbReference>
<dbReference type="PANTHER" id="PTHR10048">
    <property type="entry name" value="PHOSPHATIDYLINOSITOL KINASE"/>
    <property type="match status" value="1"/>
</dbReference>
<evidence type="ECO:0000256" key="5">
    <source>
        <dbReference type="ARBA" id="ARBA00022741"/>
    </source>
</evidence>
<keyword evidence="4" id="KW-0808">Transferase</keyword>
<comment type="catalytic activity">
    <reaction evidence="1">
        <text>a 1,2-diacyl-sn-glycero-3-phospho-(1D-myo-inositol) + ATP = a 1,2-diacyl-sn-glycero-3-phospho-(1D-myo-inositol 4-phosphate) + ADP + H(+)</text>
        <dbReference type="Rhea" id="RHEA:19877"/>
        <dbReference type="ChEBI" id="CHEBI:15378"/>
        <dbReference type="ChEBI" id="CHEBI:30616"/>
        <dbReference type="ChEBI" id="CHEBI:57880"/>
        <dbReference type="ChEBI" id="CHEBI:58178"/>
        <dbReference type="ChEBI" id="CHEBI:456216"/>
        <dbReference type="EC" id="2.7.1.67"/>
    </reaction>
</comment>
<dbReference type="GO" id="GO:0046854">
    <property type="term" value="P:phosphatidylinositol phosphate biosynthetic process"/>
    <property type="evidence" value="ECO:0007669"/>
    <property type="project" value="InterPro"/>
</dbReference>
<dbReference type="Gene3D" id="1.25.40.70">
    <property type="entry name" value="Phosphatidylinositol 3-kinase, accessory domain (PIK)"/>
    <property type="match status" value="1"/>
</dbReference>
<proteinExistence type="inferred from homology"/>
<dbReference type="InterPro" id="IPR042236">
    <property type="entry name" value="PI3K_accessory_sf"/>
</dbReference>
<dbReference type="GO" id="GO:0005524">
    <property type="term" value="F:ATP binding"/>
    <property type="evidence" value="ECO:0007669"/>
    <property type="project" value="UniProtKB-KW"/>
</dbReference>
<evidence type="ECO:0000256" key="8">
    <source>
        <dbReference type="SAM" id="Coils"/>
    </source>
</evidence>
<dbReference type="Pfam" id="PF19274">
    <property type="entry name" value="PI4K_N"/>
    <property type="match status" value="1"/>
</dbReference>
<dbReference type="GO" id="GO:0004430">
    <property type="term" value="F:1-phosphatidylinositol 4-kinase activity"/>
    <property type="evidence" value="ECO:0007669"/>
    <property type="project" value="UniProtKB-EC"/>
</dbReference>
<dbReference type="Pfam" id="PF00454">
    <property type="entry name" value="PI3_PI4_kinase"/>
    <property type="match status" value="1"/>
</dbReference>
<dbReference type="InterPro" id="IPR000403">
    <property type="entry name" value="PI3/4_kinase_cat_dom"/>
</dbReference>
<accession>A0A6A6G949</accession>
<evidence type="ECO:0000256" key="6">
    <source>
        <dbReference type="ARBA" id="ARBA00022777"/>
    </source>
</evidence>
<evidence type="ECO:0000256" key="3">
    <source>
        <dbReference type="ARBA" id="ARBA00012169"/>
    </source>
</evidence>
<dbReference type="InterPro" id="IPR018936">
    <property type="entry name" value="PI3/4_kinase_CS"/>
</dbReference>
<dbReference type="SMART" id="SM00146">
    <property type="entry name" value="PI3Kc"/>
    <property type="match status" value="1"/>
</dbReference>
<dbReference type="GO" id="GO:0005886">
    <property type="term" value="C:plasma membrane"/>
    <property type="evidence" value="ECO:0007669"/>
    <property type="project" value="TreeGrafter"/>
</dbReference>
<dbReference type="InterPro" id="IPR036940">
    <property type="entry name" value="PI3/4_kinase_cat_sf"/>
</dbReference>
<dbReference type="PROSITE" id="PS51545">
    <property type="entry name" value="PIK_HELICAL"/>
    <property type="match status" value="1"/>
</dbReference>
<sequence>MQSLDSYPTESTLRRRALEKLGQLATKSKGHSSSSNSSFIRLCDSYKRDPVSNGINGTAHPKATTSAPMSIRELEYLLSLCSAAPAVRNPAHAERLVQQIGPYLTEIHAQNFRGSPYLRTFHPSPWELVAHDVTTALLAISVNHEDLRSSALSYIKRTVDDWVAVGQKIEEAHGNPSEDTEDDHTDLDGEAIRFCAALLGLQTAMAEKTDSLVASERFSILQELHTVLSEEFMIQIEGRLSSLRNASSHYKDLRPWKRVLTSYASTGRPLGAMILQHSFMRLLASSTSLFIAPPDKSDRDGTLDFLLDRALPFQTFPGDTAEGTVDRLAGYVVDAIGLLEADADFLRVSSVWQQRLAHSMKAYAIKSFLYLSLFEDTADADVLMGWLEAVLADQIQLADDELAQTTLRCMAILAKATNSFASTLGRSLPRLIVQSKMTPETAAVAADCLARVLLLLPQDMQISTLYSLGNILSAGTDPARANPNLFFDGNPGNKNTAQFYSQQSNGSSISLVTSDIDDMATVHGTVVQAVVRIATRSNDEKIISLAISMLVQKIGRVSVAIDIKIVQGSALLGLRGSVHDLRPLLRLYARVAHECLRTGNNALLHAVMDARLTLANGIPKTSPLYEIYLTHLLDTVVSTTGAIQSDKKSIKGGILGSEEIGQVLKPLAILISAEPGKEAKFEDPVLLSNLTRDAWYNLVAHDFTLKSGLTRRHQGELETLALYSPSLVDNSRADARETGVELNTVLRRNMNPAHMAQQKQALISCFPEHESDIKDLEYAELTFLNAANLIAGLRAEAGSCTRTMEYFYDSRFKAGKLSDCLVAVAKVEVKTYVTRTQESLRQRYAAPQLANQLVTFLQGCCHRVAKVRQIATESANRIITNVPSVLCQKSSLFAMLELLTLLWMSCLDEETEDVEWKNEYSSKKGGVSIQLSDDFEVRRGTLTIFLKNCRAWVSHVIDIMPLDVKGLLQTYLSDFEDKGAYGHVALGRSFALEMGCLIPKHDLRIGNMDKRLDIGINSASDFMAQYTTRQEYRTIDTIFDDDEDNILLHSHATIITHDDLKQEVEDALDSLQQIRNRLEDDENVSIEELRPALRRGAALLCRSDVENRTLVHLLVKVPCIPFTRDTIKLGVSLWMGVLRENSRLSTQIVVEVMMCWEIKLRENDLSPLPATLHPDPFYVKQEFAPTDKDALVKKQQHAGNGIAPVVRLFQFIASHFHASRYTSSSAEKLFLRNIRNTMLAMSRAPSQPLARELHFRLLVAGCRTLANSTIFDNEQKWMMKDLVLSVGLRWFVHAPRWSFGGNKLQVKAELKLLADSIAAIENLATVGASSSSARRSLQQRQELLLVLIRSEIYRLGVWLTPLDSGNTNVLHVHHGAKAAENVVASLLPVAWAEDASLAIQLAIRFHADRLLNDVRGLLLRNPVKALDEPDAIPILLGIAGQQPTPDQLHIQSLAKGTTPTLSDTYLQCLLYWAPVNPITAVNYFLPIFGNHPYIIQYAVRALESHSVDITFFYVPQIVQTLRYDYLGYVERYIIETAKFSQLFAHQIIWNMKANAYKDEDATVPDSIKPTLDKVMDALIASFSPEDKDFYEREFSFFNEVTGISGKLRPFIKRPKPEKKQKIEEELRKIQVDVGVYLPSNPDGVVIGIDRKSGKPLQSHAKAPYMATFRIRKEIKQDETDSKAVAVRKQPSKTHMQNASVDTRASEVRMAPLALEVWQSAIFKVGDDCRQDVLALQLISAFRSIFNNVGLDVYVFPYRVTATAPGCGVIDVLPNSISRDMLGREQVNGLYEYFISHFGSEDSLAFQKARANFIKSMAAYSVISYLLQFKDRHNGNIMIDDQGHVLHIDFGFLLDIAPGGVKFERAPFKLTGEMTAVMGGPHAAPFGRFEELCVKAFLAVRPYVDKLASLITPMLESGLPCFKPETIKHFRERFVLGKAEREAAEFMRFLVRKSEGSYSTKGYDQFQLLTNGIPY</sequence>
<evidence type="ECO:0000256" key="1">
    <source>
        <dbReference type="ARBA" id="ARBA00001686"/>
    </source>
</evidence>
<dbReference type="Pfam" id="PF00613">
    <property type="entry name" value="PI3Ka"/>
    <property type="match status" value="1"/>
</dbReference>
<dbReference type="EMBL" id="ML992509">
    <property type="protein sequence ID" value="KAF2222098.1"/>
    <property type="molecule type" value="Genomic_DNA"/>
</dbReference>
<dbReference type="FunFam" id="3.30.1010.10:FF:000014">
    <property type="entry name" value="Phosphatidylinositol 4-kinase STT4"/>
    <property type="match status" value="1"/>
</dbReference>
<keyword evidence="12" id="KW-1185">Reference proteome</keyword>
<dbReference type="InterPro" id="IPR016024">
    <property type="entry name" value="ARM-type_fold"/>
</dbReference>
<evidence type="ECO:0000259" key="10">
    <source>
        <dbReference type="PROSITE" id="PS51545"/>
    </source>
</evidence>
<dbReference type="SUPFAM" id="SSF56112">
    <property type="entry name" value="Protein kinase-like (PK-like)"/>
    <property type="match status" value="1"/>
</dbReference>
<dbReference type="OrthoDB" id="10264149at2759"/>
<feature type="domain" description="PI3K/PI4K catalytic" evidence="9">
    <location>
        <begin position="1697"/>
        <end position="1958"/>
    </location>
</feature>
<dbReference type="InterPro" id="IPR015433">
    <property type="entry name" value="PI3/4_kinase"/>
</dbReference>
<keyword evidence="6 11" id="KW-0418">Kinase</keyword>
<organism evidence="11 12">
    <name type="scientific">Elsinoe ampelina</name>
    <dbReference type="NCBI Taxonomy" id="302913"/>
    <lineage>
        <taxon>Eukaryota</taxon>
        <taxon>Fungi</taxon>
        <taxon>Dikarya</taxon>
        <taxon>Ascomycota</taxon>
        <taxon>Pezizomycotina</taxon>
        <taxon>Dothideomycetes</taxon>
        <taxon>Dothideomycetidae</taxon>
        <taxon>Myriangiales</taxon>
        <taxon>Elsinoaceae</taxon>
        <taxon>Elsinoe</taxon>
    </lineage>
</organism>
<dbReference type="PANTHER" id="PTHR10048:SF15">
    <property type="entry name" value="PHOSPHATIDYLINOSITOL 4-KINASE ALPHA"/>
    <property type="match status" value="1"/>
</dbReference>
<dbReference type="FunFam" id="1.25.40.70:FF:000011">
    <property type="entry name" value="Phosphatidylinositol 4-kinase alpha"/>
    <property type="match status" value="1"/>
</dbReference>
<protein>
    <recommendedName>
        <fullName evidence="3">1-phosphatidylinositol 4-kinase</fullName>
        <ecNumber evidence="3">2.7.1.67</ecNumber>
    </recommendedName>
</protein>
<dbReference type="PROSITE" id="PS00916">
    <property type="entry name" value="PI3_4_KINASE_2"/>
    <property type="match status" value="1"/>
</dbReference>
<dbReference type="InterPro" id="IPR045495">
    <property type="entry name" value="PI4K_N"/>
</dbReference>
<dbReference type="Gene3D" id="3.30.1010.10">
    <property type="entry name" value="Phosphatidylinositol 3-kinase Catalytic Subunit, Chain A, domain 4"/>
    <property type="match status" value="1"/>
</dbReference>
<feature type="coiled-coil region" evidence="8">
    <location>
        <begin position="1057"/>
        <end position="1084"/>
    </location>
</feature>
<dbReference type="Proteomes" id="UP000799538">
    <property type="component" value="Unassembled WGS sequence"/>
</dbReference>
<dbReference type="GO" id="GO:0005737">
    <property type="term" value="C:cytoplasm"/>
    <property type="evidence" value="ECO:0007669"/>
    <property type="project" value="TreeGrafter"/>
</dbReference>
<dbReference type="SUPFAM" id="SSF48371">
    <property type="entry name" value="ARM repeat"/>
    <property type="match status" value="1"/>
</dbReference>
<dbReference type="GO" id="GO:0048015">
    <property type="term" value="P:phosphatidylinositol-mediated signaling"/>
    <property type="evidence" value="ECO:0007669"/>
    <property type="project" value="TreeGrafter"/>
</dbReference>
<name>A0A6A6G949_9PEZI</name>
<dbReference type="FunFam" id="1.10.1070.11:FF:000022">
    <property type="entry name" value="Phosphatidylinositol 4-kinase stt4"/>
    <property type="match status" value="1"/>
</dbReference>
<evidence type="ECO:0000259" key="9">
    <source>
        <dbReference type="PROSITE" id="PS50290"/>
    </source>
</evidence>
<dbReference type="SMART" id="SM00145">
    <property type="entry name" value="PI3Ka"/>
    <property type="match status" value="1"/>
</dbReference>
<reference evidence="12" key="1">
    <citation type="journal article" date="2020" name="Stud. Mycol.">
        <title>101 Dothideomycetes genomes: A test case for predicting lifestyles and emergence of pathogens.</title>
        <authorList>
            <person name="Haridas S."/>
            <person name="Albert R."/>
            <person name="Binder M."/>
            <person name="Bloem J."/>
            <person name="LaButti K."/>
            <person name="Salamov A."/>
            <person name="Andreopoulos B."/>
            <person name="Baker S."/>
            <person name="Barry K."/>
            <person name="Bills G."/>
            <person name="Bluhm B."/>
            <person name="Cannon C."/>
            <person name="Castanera R."/>
            <person name="Culley D."/>
            <person name="Daum C."/>
            <person name="Ezra D."/>
            <person name="Gonzalez J."/>
            <person name="Henrissat B."/>
            <person name="Kuo A."/>
            <person name="Liang C."/>
            <person name="Lipzen A."/>
            <person name="Lutzoni F."/>
            <person name="Magnuson J."/>
            <person name="Mondo S."/>
            <person name="Nolan M."/>
            <person name="Ohm R."/>
            <person name="Pangilinan J."/>
            <person name="Park H.-J."/>
            <person name="Ramirez L."/>
            <person name="Alfaro M."/>
            <person name="Sun H."/>
            <person name="Tritt A."/>
            <person name="Yoshinaga Y."/>
            <person name="Zwiers L.-H."/>
            <person name="Turgeon B."/>
            <person name="Goodwin S."/>
            <person name="Spatafora J."/>
            <person name="Crous P."/>
            <person name="Grigoriev I."/>
        </authorList>
    </citation>
    <scope>NUCLEOTIDE SEQUENCE [LARGE SCALE GENOMIC DNA]</scope>
    <source>
        <strain evidence="12">CECT 20119</strain>
    </source>
</reference>
<keyword evidence="5" id="KW-0547">Nucleotide-binding</keyword>
<dbReference type="InterPro" id="IPR011009">
    <property type="entry name" value="Kinase-like_dom_sf"/>
</dbReference>
<feature type="domain" description="PIK helical" evidence="10">
    <location>
        <begin position="1385"/>
        <end position="1577"/>
    </location>
</feature>
<dbReference type="PROSITE" id="PS00915">
    <property type="entry name" value="PI3_4_KINASE_1"/>
    <property type="match status" value="1"/>
</dbReference>
<dbReference type="Gene3D" id="1.10.1070.11">
    <property type="entry name" value="Phosphatidylinositol 3-/4-kinase, catalytic domain"/>
    <property type="match status" value="1"/>
</dbReference>